<feature type="compositionally biased region" description="Basic residues" evidence="1">
    <location>
        <begin position="11"/>
        <end position="21"/>
    </location>
</feature>
<feature type="compositionally biased region" description="Low complexity" evidence="1">
    <location>
        <begin position="166"/>
        <end position="182"/>
    </location>
</feature>
<feature type="region of interest" description="Disordered" evidence="1">
    <location>
        <begin position="61"/>
        <end position="89"/>
    </location>
</feature>
<feature type="region of interest" description="Disordered" evidence="1">
    <location>
        <begin position="106"/>
        <end position="154"/>
    </location>
</feature>
<evidence type="ECO:0000256" key="1">
    <source>
        <dbReference type="SAM" id="MobiDB-lite"/>
    </source>
</evidence>
<dbReference type="Proteomes" id="UP000299102">
    <property type="component" value="Unassembled WGS sequence"/>
</dbReference>
<dbReference type="AlphaFoldDB" id="A0A4C1Z8Y8"/>
<evidence type="ECO:0000313" key="2">
    <source>
        <dbReference type="EMBL" id="GBP83564.1"/>
    </source>
</evidence>
<feature type="compositionally biased region" description="Low complexity" evidence="1">
    <location>
        <begin position="1"/>
        <end position="10"/>
    </location>
</feature>
<sequence length="189" mass="19684">MDRFAGGAARRSSRARRLPRISRRADHVSMYVVDFDARRPPEMCGDGKGDAELDVGRVAGRGGRLVGGRAGPLAGRRPPRRRSAPPGPAAAVVLAGAPPAPVCPSAPVRAVRARPRPSAPARGRRSRRDAPTLPPLGRGLHGLFTNPGLGPGRVSFAAEHRRRGAVTVPAPGVPPGRAALVPRAANFGK</sequence>
<reference evidence="2 3" key="1">
    <citation type="journal article" date="2019" name="Commun. Biol.">
        <title>The bagworm genome reveals a unique fibroin gene that provides high tensile strength.</title>
        <authorList>
            <person name="Kono N."/>
            <person name="Nakamura H."/>
            <person name="Ohtoshi R."/>
            <person name="Tomita M."/>
            <person name="Numata K."/>
            <person name="Arakawa K."/>
        </authorList>
    </citation>
    <scope>NUCLEOTIDE SEQUENCE [LARGE SCALE GENOMIC DNA]</scope>
</reference>
<feature type="region of interest" description="Disordered" evidence="1">
    <location>
        <begin position="1"/>
        <end position="21"/>
    </location>
</feature>
<feature type="compositionally biased region" description="Gly residues" evidence="1">
    <location>
        <begin position="61"/>
        <end position="70"/>
    </location>
</feature>
<organism evidence="2 3">
    <name type="scientific">Eumeta variegata</name>
    <name type="common">Bagworm moth</name>
    <name type="synonym">Eumeta japonica</name>
    <dbReference type="NCBI Taxonomy" id="151549"/>
    <lineage>
        <taxon>Eukaryota</taxon>
        <taxon>Metazoa</taxon>
        <taxon>Ecdysozoa</taxon>
        <taxon>Arthropoda</taxon>
        <taxon>Hexapoda</taxon>
        <taxon>Insecta</taxon>
        <taxon>Pterygota</taxon>
        <taxon>Neoptera</taxon>
        <taxon>Endopterygota</taxon>
        <taxon>Lepidoptera</taxon>
        <taxon>Glossata</taxon>
        <taxon>Ditrysia</taxon>
        <taxon>Tineoidea</taxon>
        <taxon>Psychidae</taxon>
        <taxon>Oiketicinae</taxon>
        <taxon>Eumeta</taxon>
    </lineage>
</organism>
<dbReference type="EMBL" id="BGZK01001626">
    <property type="protein sequence ID" value="GBP83564.1"/>
    <property type="molecule type" value="Genomic_DNA"/>
</dbReference>
<accession>A0A4C1Z8Y8</accession>
<gene>
    <name evidence="2" type="ORF">EVAR_65652_1</name>
</gene>
<proteinExistence type="predicted"/>
<protein>
    <submittedName>
        <fullName evidence="2">Uncharacterized protein</fullName>
    </submittedName>
</protein>
<name>A0A4C1Z8Y8_EUMVA</name>
<feature type="region of interest" description="Disordered" evidence="1">
    <location>
        <begin position="166"/>
        <end position="189"/>
    </location>
</feature>
<evidence type="ECO:0000313" key="3">
    <source>
        <dbReference type="Proteomes" id="UP000299102"/>
    </source>
</evidence>
<keyword evidence="3" id="KW-1185">Reference proteome</keyword>
<comment type="caution">
    <text evidence="2">The sequence shown here is derived from an EMBL/GenBank/DDBJ whole genome shotgun (WGS) entry which is preliminary data.</text>
</comment>